<dbReference type="RefSeq" id="WP_378165974.1">
    <property type="nucleotide sequence ID" value="NZ_JBHSBU010000001.1"/>
</dbReference>
<accession>A0ABV8MTW8</accession>
<feature type="transmembrane region" description="Helical" evidence="1">
    <location>
        <begin position="47"/>
        <end position="66"/>
    </location>
</feature>
<evidence type="ECO:0000313" key="2">
    <source>
        <dbReference type="EMBL" id="MFC4160776.1"/>
    </source>
</evidence>
<sequence>MATQQSLSLSSGAPLSELLRVGAVLLLGLAVMGAAIERFSFDRDLGLMLGLVLAAAVPAYFCLDYLRAQRRRSDES</sequence>
<keyword evidence="1" id="KW-0812">Transmembrane</keyword>
<proteinExistence type="predicted"/>
<protein>
    <recommendedName>
        <fullName evidence="4">DUF2892 domain-containing protein</fullName>
    </recommendedName>
</protein>
<evidence type="ECO:0000256" key="1">
    <source>
        <dbReference type="SAM" id="Phobius"/>
    </source>
</evidence>
<keyword evidence="3" id="KW-1185">Reference proteome</keyword>
<feature type="transmembrane region" description="Helical" evidence="1">
    <location>
        <begin position="21"/>
        <end position="41"/>
    </location>
</feature>
<dbReference type="EMBL" id="JBHSBU010000001">
    <property type="protein sequence ID" value="MFC4160776.1"/>
    <property type="molecule type" value="Genomic_DNA"/>
</dbReference>
<keyword evidence="1" id="KW-0472">Membrane</keyword>
<evidence type="ECO:0000313" key="3">
    <source>
        <dbReference type="Proteomes" id="UP001595791"/>
    </source>
</evidence>
<dbReference type="Proteomes" id="UP001595791">
    <property type="component" value="Unassembled WGS sequence"/>
</dbReference>
<comment type="caution">
    <text evidence="2">The sequence shown here is derived from an EMBL/GenBank/DDBJ whole genome shotgun (WGS) entry which is preliminary data.</text>
</comment>
<evidence type="ECO:0008006" key="4">
    <source>
        <dbReference type="Google" id="ProtNLM"/>
    </source>
</evidence>
<reference evidence="3" key="1">
    <citation type="journal article" date="2019" name="Int. J. Syst. Evol. Microbiol.">
        <title>The Global Catalogue of Microorganisms (GCM) 10K type strain sequencing project: providing services to taxonomists for standard genome sequencing and annotation.</title>
        <authorList>
            <consortium name="The Broad Institute Genomics Platform"/>
            <consortium name="The Broad Institute Genome Sequencing Center for Infectious Disease"/>
            <person name="Wu L."/>
            <person name="Ma J."/>
        </authorList>
    </citation>
    <scope>NUCLEOTIDE SEQUENCE [LARGE SCALE GENOMIC DNA]</scope>
    <source>
        <strain evidence="3">LMG 29894</strain>
    </source>
</reference>
<keyword evidence="1" id="KW-1133">Transmembrane helix</keyword>
<gene>
    <name evidence="2" type="ORF">ACFOW7_15655</name>
</gene>
<organism evidence="2 3">
    <name type="scientific">Chitinimonas lacunae</name>
    <dbReference type="NCBI Taxonomy" id="1963018"/>
    <lineage>
        <taxon>Bacteria</taxon>
        <taxon>Pseudomonadati</taxon>
        <taxon>Pseudomonadota</taxon>
        <taxon>Betaproteobacteria</taxon>
        <taxon>Neisseriales</taxon>
        <taxon>Chitinibacteraceae</taxon>
        <taxon>Chitinimonas</taxon>
    </lineage>
</organism>
<name>A0ABV8MTW8_9NEIS</name>